<sequence>MYKCHLKNFIKSFPNPKIAAPTKYIVSKYSKDCTAFLKSAKKPIAETIRNNSASKIKNFLN</sequence>
<gene>
    <name evidence="1" type="ORF">DESAMIL20_1406</name>
</gene>
<evidence type="ECO:0000313" key="1">
    <source>
        <dbReference type="EMBL" id="OSS41853.1"/>
    </source>
</evidence>
<organism evidence="1 2">
    <name type="scientific">Desulfurella amilsii</name>
    <dbReference type="NCBI Taxonomy" id="1562698"/>
    <lineage>
        <taxon>Bacteria</taxon>
        <taxon>Pseudomonadati</taxon>
        <taxon>Campylobacterota</taxon>
        <taxon>Desulfurellia</taxon>
        <taxon>Desulfurellales</taxon>
        <taxon>Desulfurellaceae</taxon>
        <taxon>Desulfurella</taxon>
    </lineage>
</organism>
<dbReference type="EMBL" id="MDSU01000018">
    <property type="protein sequence ID" value="OSS41853.1"/>
    <property type="molecule type" value="Genomic_DNA"/>
</dbReference>
<evidence type="ECO:0000313" key="2">
    <source>
        <dbReference type="Proteomes" id="UP000194141"/>
    </source>
</evidence>
<keyword evidence="2" id="KW-1185">Reference proteome</keyword>
<proteinExistence type="predicted"/>
<dbReference type="AlphaFoldDB" id="A0A1X4XWE0"/>
<dbReference type="STRING" id="1562698.DESAMIL20_1406"/>
<name>A0A1X4XWE0_9BACT</name>
<accession>A0A1X4XWE0</accession>
<reference evidence="1 2" key="1">
    <citation type="journal article" date="2017" name="Front. Microbiol.">
        <title>Genome Sequence of Desulfurella amilsii Strain TR1 and Comparative Genomics of Desulfurellaceae Family.</title>
        <authorList>
            <person name="Florentino A.P."/>
            <person name="Stams A.J."/>
            <person name="Sanchez-Andrea I."/>
        </authorList>
    </citation>
    <scope>NUCLEOTIDE SEQUENCE [LARGE SCALE GENOMIC DNA]</scope>
    <source>
        <strain evidence="1 2">TR1</strain>
    </source>
</reference>
<comment type="caution">
    <text evidence="1">The sequence shown here is derived from an EMBL/GenBank/DDBJ whole genome shotgun (WGS) entry which is preliminary data.</text>
</comment>
<dbReference type="Proteomes" id="UP000194141">
    <property type="component" value="Unassembled WGS sequence"/>
</dbReference>
<protein>
    <submittedName>
        <fullName evidence="1">Uncharacterized protein</fullName>
    </submittedName>
</protein>